<dbReference type="AlphaFoldDB" id="A0A0D9ZI24"/>
<sequence>MVGGKVGGMDTRGGKVGGVAPAATRAEARSSAAINDIHRAAHVYSKYDHTVHSKVGRALLAVLAIPLISFQDSYHETKPDDIATDTAIKADKKIVTVAQILQSNVSIEDGA</sequence>
<feature type="compositionally biased region" description="Gly residues" evidence="1">
    <location>
        <begin position="1"/>
        <end position="17"/>
    </location>
</feature>
<dbReference type="Proteomes" id="UP000026961">
    <property type="component" value="Chromosome 4"/>
</dbReference>
<evidence type="ECO:0000256" key="1">
    <source>
        <dbReference type="SAM" id="MobiDB-lite"/>
    </source>
</evidence>
<protein>
    <submittedName>
        <fullName evidence="2">Uncharacterized protein</fullName>
    </submittedName>
</protein>
<proteinExistence type="predicted"/>
<feature type="region of interest" description="Disordered" evidence="1">
    <location>
        <begin position="1"/>
        <end position="20"/>
    </location>
</feature>
<reference evidence="2" key="1">
    <citation type="submission" date="2015-04" db="UniProtKB">
        <authorList>
            <consortium name="EnsemblPlants"/>
        </authorList>
    </citation>
    <scope>IDENTIFICATION</scope>
</reference>
<accession>A0A0D9ZI24</accession>
<keyword evidence="3" id="KW-1185">Reference proteome</keyword>
<name>A0A0D9ZI24_9ORYZ</name>
<evidence type="ECO:0000313" key="3">
    <source>
        <dbReference type="Proteomes" id="UP000026961"/>
    </source>
</evidence>
<evidence type="ECO:0000313" key="2">
    <source>
        <dbReference type="EnsemblPlants" id="OGLUM04G05030.1"/>
    </source>
</evidence>
<organism evidence="2">
    <name type="scientific">Oryza glumipatula</name>
    <dbReference type="NCBI Taxonomy" id="40148"/>
    <lineage>
        <taxon>Eukaryota</taxon>
        <taxon>Viridiplantae</taxon>
        <taxon>Streptophyta</taxon>
        <taxon>Embryophyta</taxon>
        <taxon>Tracheophyta</taxon>
        <taxon>Spermatophyta</taxon>
        <taxon>Magnoliopsida</taxon>
        <taxon>Liliopsida</taxon>
        <taxon>Poales</taxon>
        <taxon>Poaceae</taxon>
        <taxon>BOP clade</taxon>
        <taxon>Oryzoideae</taxon>
        <taxon>Oryzeae</taxon>
        <taxon>Oryzinae</taxon>
        <taxon>Oryza</taxon>
    </lineage>
</organism>
<dbReference type="Gramene" id="OGLUM04G05030.1">
    <property type="protein sequence ID" value="OGLUM04G05030.1"/>
    <property type="gene ID" value="OGLUM04G05030"/>
</dbReference>
<reference evidence="2" key="2">
    <citation type="submission" date="2018-05" db="EMBL/GenBank/DDBJ databases">
        <title>OgluRS3 (Oryza glumaepatula Reference Sequence Version 3).</title>
        <authorList>
            <person name="Zhang J."/>
            <person name="Kudrna D."/>
            <person name="Lee S."/>
            <person name="Talag J."/>
            <person name="Welchert J."/>
            <person name="Wing R.A."/>
        </authorList>
    </citation>
    <scope>NUCLEOTIDE SEQUENCE [LARGE SCALE GENOMIC DNA]</scope>
</reference>
<dbReference type="EnsemblPlants" id="OGLUM04G05030.1">
    <property type="protein sequence ID" value="OGLUM04G05030.1"/>
    <property type="gene ID" value="OGLUM04G05030"/>
</dbReference>
<dbReference type="HOGENOM" id="CLU_2162343_0_0_1"/>